<keyword evidence="1" id="KW-0547">Nucleotide-binding</keyword>
<dbReference type="PROSITE" id="PS50975">
    <property type="entry name" value="ATP_GRASP"/>
    <property type="match status" value="1"/>
</dbReference>
<keyword evidence="2" id="KW-1133">Transmembrane helix</keyword>
<evidence type="ECO:0000256" key="1">
    <source>
        <dbReference type="PROSITE-ProRule" id="PRU00409"/>
    </source>
</evidence>
<feature type="transmembrane region" description="Helical" evidence="2">
    <location>
        <begin position="400"/>
        <end position="423"/>
    </location>
</feature>
<feature type="transmembrane region" description="Helical" evidence="2">
    <location>
        <begin position="113"/>
        <end position="130"/>
    </location>
</feature>
<feature type="transmembrane region" description="Helical" evidence="2">
    <location>
        <begin position="178"/>
        <end position="195"/>
    </location>
</feature>
<dbReference type="Gene3D" id="3.30.470.20">
    <property type="entry name" value="ATP-grasp fold, B domain"/>
    <property type="match status" value="1"/>
</dbReference>
<dbReference type="EMBL" id="CP088156">
    <property type="protein sequence ID" value="UFZ04785.1"/>
    <property type="molecule type" value="Genomic_DNA"/>
</dbReference>
<dbReference type="GO" id="GO:0016746">
    <property type="term" value="F:acyltransferase activity"/>
    <property type="evidence" value="ECO:0007669"/>
    <property type="project" value="UniProtKB-KW"/>
</dbReference>
<dbReference type="PANTHER" id="PTHR23028">
    <property type="entry name" value="ACETYLTRANSFERASE"/>
    <property type="match status" value="1"/>
</dbReference>
<keyword evidence="1" id="KW-0067">ATP-binding</keyword>
<dbReference type="Pfam" id="PF01757">
    <property type="entry name" value="Acyl_transf_3"/>
    <property type="match status" value="1"/>
</dbReference>
<feature type="transmembrane region" description="Helical" evidence="2">
    <location>
        <begin position="260"/>
        <end position="282"/>
    </location>
</feature>
<keyword evidence="4" id="KW-0012">Acyltransferase</keyword>
<dbReference type="SUPFAM" id="SSF56059">
    <property type="entry name" value="Glutathione synthetase ATP-binding domain-like"/>
    <property type="match status" value="1"/>
</dbReference>
<dbReference type="InterPro" id="IPR002656">
    <property type="entry name" value="Acyl_transf_3_dom"/>
</dbReference>
<dbReference type="InterPro" id="IPR011761">
    <property type="entry name" value="ATP-grasp"/>
</dbReference>
<dbReference type="InterPro" id="IPR050879">
    <property type="entry name" value="Acyltransferase_3"/>
</dbReference>
<organism evidence="4 5">
    <name type="scientific">Bradyrhizobium ontarionense</name>
    <dbReference type="NCBI Taxonomy" id="2898149"/>
    <lineage>
        <taxon>Bacteria</taxon>
        <taxon>Pseudomonadati</taxon>
        <taxon>Pseudomonadota</taxon>
        <taxon>Alphaproteobacteria</taxon>
        <taxon>Hyphomicrobiales</taxon>
        <taxon>Nitrobacteraceae</taxon>
        <taxon>Bradyrhizobium</taxon>
    </lineage>
</organism>
<feature type="transmembrane region" description="Helical" evidence="2">
    <location>
        <begin position="324"/>
        <end position="347"/>
    </location>
</feature>
<evidence type="ECO:0000313" key="4">
    <source>
        <dbReference type="EMBL" id="UFZ04785.1"/>
    </source>
</evidence>
<feature type="domain" description="ATP-grasp" evidence="3">
    <location>
        <begin position="523"/>
        <end position="727"/>
    </location>
</feature>
<dbReference type="PANTHER" id="PTHR23028:SF53">
    <property type="entry name" value="ACYL_TRANSF_3 DOMAIN-CONTAINING PROTEIN"/>
    <property type="match status" value="1"/>
</dbReference>
<proteinExistence type="predicted"/>
<keyword evidence="2" id="KW-0472">Membrane</keyword>
<dbReference type="RefSeq" id="WP_231322064.1">
    <property type="nucleotide sequence ID" value="NZ_CP088156.1"/>
</dbReference>
<name>A0ABY3RCW5_9BRAD</name>
<sequence length="832" mass="91632">MTNILHFRPSDVVSGAAAIPAPKTEKAAPVVSSTSVHAHQSEIIPSLDGIRALSVLIVVAGHCGLQALVPGGFGVTIFFFLSGFLISTLMLAEHARTGRINVPNFYARRMFRLMPPLLLSLAVAYGLTYSDVLGGGITGQGIAAQLLYFANYYGLFFDSGNTVPDGTGILWSLAVEEHFYIVYPLLMTLLLGCALRLRTIGALLGLICLAVLAWRIHLVHAPDFFPDRTYYASDTRIDSIAYGCILALIMNPARQRSGAVAMSLAQWALLAGAAGALLFTLLYRDPTFRETARYSVQGLALMPVFYLAVRFADAPPFRLINKSWMMTLGIYSYAIYLIHYVIIMAIAHTLPAVAAKPYVVFPATLLISIGYAAVIERFVEPYFRQLRHKFRTEPTREPAALAATEGLSVILATAAAGGTIAAVRSLGTRGVDVDVVSSERLGAAAWSRYAKRTFSAPPESDSQRFLERLLAIGKSNPGRILLPTSDETAWIYAENAHLLQRHFRLYHPPISSLRRILDKKLFSDAAISAGLSVLPSWDPSSPEELAALAPTLPFPILIKPRTHVHRVRNDKGVVVDSPHELLLQYRRFVDREQERVADTPLLPDAKRPLLQKFVHVSGEGVLSITGFIDRSGELFVTRAAKKVLQRSQPVGVGVCFEAQPSPENLSDLVRHLCHELDYFGLFEVEFVRFDGRWAIIDFNPRMFSQVGMDIRRGMPLPLLACLDAVGDSASLRREVAKAQVGDDEQAVFRDRFTLRAILLARVLTAGISNQELSKWHGWMKQHAGHAVDFATDRDDLMPGIVHAFSEVYLGLRSLPRFLRAKPRTGIADAVSI</sequence>
<feature type="transmembrane region" description="Helical" evidence="2">
    <location>
        <begin position="75"/>
        <end position="92"/>
    </location>
</feature>
<gene>
    <name evidence="4" type="ORF">LQG66_00180</name>
</gene>
<keyword evidence="4" id="KW-0808">Transferase</keyword>
<evidence type="ECO:0000259" key="3">
    <source>
        <dbReference type="PROSITE" id="PS50975"/>
    </source>
</evidence>
<dbReference type="Proteomes" id="UP001431010">
    <property type="component" value="Chromosome"/>
</dbReference>
<evidence type="ECO:0000256" key="2">
    <source>
        <dbReference type="SAM" id="Phobius"/>
    </source>
</evidence>
<keyword evidence="5" id="KW-1185">Reference proteome</keyword>
<accession>A0ABY3RCW5</accession>
<evidence type="ECO:0000313" key="5">
    <source>
        <dbReference type="Proteomes" id="UP001431010"/>
    </source>
</evidence>
<feature type="transmembrane region" description="Helical" evidence="2">
    <location>
        <begin position="200"/>
        <end position="217"/>
    </location>
</feature>
<keyword evidence="2" id="KW-0812">Transmembrane</keyword>
<feature type="transmembrane region" description="Helical" evidence="2">
    <location>
        <begin position="359"/>
        <end position="379"/>
    </location>
</feature>
<protein>
    <submittedName>
        <fullName evidence="4">Acyltransferase family protein</fullName>
    </submittedName>
</protein>
<reference evidence="4" key="1">
    <citation type="journal article" date="2024" name="Antonie Van Leeuwenhoek">
        <title>Bradyrhizobium ontarionense sp. nov., a novel bacterial symbiont isolated from Aeschynomene indica (Indian jointvetch), harbours photosynthesis, nitrogen fixation and nitrous oxide (N2O) reductase genes.</title>
        <authorList>
            <person name="Bromfield E.S.P."/>
            <person name="Cloutier S."/>
        </authorList>
    </citation>
    <scope>NUCLEOTIDE SEQUENCE</scope>
    <source>
        <strain evidence="4">A19</strain>
    </source>
</reference>